<evidence type="ECO:0000313" key="3">
    <source>
        <dbReference type="Proteomes" id="UP000257109"/>
    </source>
</evidence>
<dbReference type="OrthoDB" id="437338at2759"/>
<dbReference type="CDD" id="cd01647">
    <property type="entry name" value="RT_LTR"/>
    <property type="match status" value="1"/>
</dbReference>
<dbReference type="Proteomes" id="UP000257109">
    <property type="component" value="Unassembled WGS sequence"/>
</dbReference>
<dbReference type="AlphaFoldDB" id="A0A371HV96"/>
<dbReference type="InterPro" id="IPR043128">
    <property type="entry name" value="Rev_trsase/Diguanyl_cyclase"/>
</dbReference>
<dbReference type="Gene3D" id="3.30.70.270">
    <property type="match status" value="1"/>
</dbReference>
<sequence>MKEGWARESKSPCVVLVILVLKKDKCWRMCIDYHPINAITIRYRYLIPRWDDLLDELHGDEWKTTFKTKFALYEWVVMPFGLTNTPSTFMRLMNHILRSLIRYYMVVYFNDILTIQRWPTPTCVSGVRSFHGLASFYRYFVRDFSTIVTPLNETIKKMWGLDGKNLRNKPSRL</sequence>
<dbReference type="PANTHER" id="PTHR24559">
    <property type="entry name" value="TRANSPOSON TY3-I GAG-POL POLYPROTEIN"/>
    <property type="match status" value="1"/>
</dbReference>
<accession>A0A371HV96</accession>
<evidence type="ECO:0000313" key="2">
    <source>
        <dbReference type="EMBL" id="RDY06697.1"/>
    </source>
</evidence>
<organism evidence="2 3">
    <name type="scientific">Mucuna pruriens</name>
    <name type="common">Velvet bean</name>
    <name type="synonym">Dolichos pruriens</name>
    <dbReference type="NCBI Taxonomy" id="157652"/>
    <lineage>
        <taxon>Eukaryota</taxon>
        <taxon>Viridiplantae</taxon>
        <taxon>Streptophyta</taxon>
        <taxon>Embryophyta</taxon>
        <taxon>Tracheophyta</taxon>
        <taxon>Spermatophyta</taxon>
        <taxon>Magnoliopsida</taxon>
        <taxon>eudicotyledons</taxon>
        <taxon>Gunneridae</taxon>
        <taxon>Pentapetalae</taxon>
        <taxon>rosids</taxon>
        <taxon>fabids</taxon>
        <taxon>Fabales</taxon>
        <taxon>Fabaceae</taxon>
        <taxon>Papilionoideae</taxon>
        <taxon>50 kb inversion clade</taxon>
        <taxon>NPAAA clade</taxon>
        <taxon>indigoferoid/millettioid clade</taxon>
        <taxon>Phaseoleae</taxon>
        <taxon>Mucuna</taxon>
    </lineage>
</organism>
<dbReference type="InterPro" id="IPR053134">
    <property type="entry name" value="RNA-dir_DNA_polymerase"/>
</dbReference>
<dbReference type="PANTHER" id="PTHR24559:SF437">
    <property type="entry name" value="RNA-DIRECTED DNA POLYMERASE HOMOLOG"/>
    <property type="match status" value="1"/>
</dbReference>
<protein>
    <recommendedName>
        <fullName evidence="1">Reverse transcriptase domain-containing protein</fullName>
    </recommendedName>
</protein>
<gene>
    <name evidence="2" type="ORF">CR513_09281</name>
</gene>
<feature type="domain" description="Reverse transcriptase" evidence="1">
    <location>
        <begin position="63"/>
        <end position="114"/>
    </location>
</feature>
<name>A0A371HV96_MUCPR</name>
<dbReference type="EMBL" id="QJKJ01001634">
    <property type="protein sequence ID" value="RDY06697.1"/>
    <property type="molecule type" value="Genomic_DNA"/>
</dbReference>
<dbReference type="InterPro" id="IPR000477">
    <property type="entry name" value="RT_dom"/>
</dbReference>
<dbReference type="InterPro" id="IPR043502">
    <property type="entry name" value="DNA/RNA_pol_sf"/>
</dbReference>
<proteinExistence type="predicted"/>
<comment type="caution">
    <text evidence="2">The sequence shown here is derived from an EMBL/GenBank/DDBJ whole genome shotgun (WGS) entry which is preliminary data.</text>
</comment>
<feature type="non-terminal residue" evidence="2">
    <location>
        <position position="1"/>
    </location>
</feature>
<dbReference type="Pfam" id="PF00078">
    <property type="entry name" value="RVT_1"/>
    <property type="match status" value="1"/>
</dbReference>
<reference evidence="2" key="1">
    <citation type="submission" date="2018-05" db="EMBL/GenBank/DDBJ databases">
        <title>Draft genome of Mucuna pruriens seed.</title>
        <authorList>
            <person name="Nnadi N.E."/>
            <person name="Vos R."/>
            <person name="Hasami M.H."/>
            <person name="Devisetty U.K."/>
            <person name="Aguiy J.C."/>
        </authorList>
    </citation>
    <scope>NUCLEOTIDE SEQUENCE [LARGE SCALE GENOMIC DNA]</scope>
    <source>
        <strain evidence="2">JCA_2017</strain>
    </source>
</reference>
<dbReference type="SUPFAM" id="SSF56672">
    <property type="entry name" value="DNA/RNA polymerases"/>
    <property type="match status" value="1"/>
</dbReference>
<dbReference type="Gene3D" id="3.10.10.10">
    <property type="entry name" value="HIV Type 1 Reverse Transcriptase, subunit A, domain 1"/>
    <property type="match status" value="1"/>
</dbReference>
<keyword evidence="3" id="KW-1185">Reference proteome</keyword>
<evidence type="ECO:0000259" key="1">
    <source>
        <dbReference type="Pfam" id="PF00078"/>
    </source>
</evidence>
<dbReference type="STRING" id="157652.A0A371HV96"/>